<dbReference type="OrthoDB" id="2574168at2759"/>
<feature type="compositionally biased region" description="Polar residues" evidence="1">
    <location>
        <begin position="166"/>
        <end position="176"/>
    </location>
</feature>
<dbReference type="VEuPathDB" id="FungiDB:A1Q1_03584"/>
<dbReference type="Proteomes" id="UP000002748">
    <property type="component" value="Unassembled WGS sequence"/>
</dbReference>
<feature type="compositionally biased region" description="Low complexity" evidence="1">
    <location>
        <begin position="186"/>
        <end position="205"/>
    </location>
</feature>
<name>J5QIW0_TRIAS</name>
<evidence type="ECO:0000256" key="1">
    <source>
        <dbReference type="SAM" id="MobiDB-lite"/>
    </source>
</evidence>
<feature type="compositionally biased region" description="Low complexity" evidence="1">
    <location>
        <begin position="228"/>
        <end position="251"/>
    </location>
</feature>
<dbReference type="KEGG" id="tasa:A1Q1_03584"/>
<dbReference type="RefSeq" id="XP_014178857.1">
    <property type="nucleotide sequence ID" value="XM_014323382.1"/>
</dbReference>
<feature type="region of interest" description="Disordered" evidence="1">
    <location>
        <begin position="305"/>
        <end position="326"/>
    </location>
</feature>
<dbReference type="HOGENOM" id="CLU_748063_0_0_1"/>
<sequence>MPSVPVINTAGIHSTKDYVPLDDQLEEVTGSPTTAVNGSVVYSKPLSHGHGSRHGSGSAGGSRWVEEEDGDIGAVRYKGKERAWDESSSPAQSPATADFSHSYPPLSQEEEEERRVQANLAKFTARETARRKAARASRVFPSQTDSGRSSASSSTTSLPRSRLSSIQGTVKRSSVFGNLLHKGKGSRSSSTSSSQSHDLSLPSTSGANAQTAYPNPYDSPAESDPLRSPTSAAASPTDASFKPSMKKSSPFADPSSAQSPVQSPTAEGNVGYQGQHWRGGAAVTEESVAPPKKEKWWHALCAWGNDLDGGHGNRSSNQAGRTNPFE</sequence>
<feature type="compositionally biased region" description="Polar residues" evidence="1">
    <location>
        <begin position="255"/>
        <end position="266"/>
    </location>
</feature>
<feature type="compositionally biased region" description="Polar residues" evidence="1">
    <location>
        <begin position="86"/>
        <end position="95"/>
    </location>
</feature>
<evidence type="ECO:0000313" key="2">
    <source>
        <dbReference type="EMBL" id="EJT47563.1"/>
    </source>
</evidence>
<protein>
    <submittedName>
        <fullName evidence="2">Uncharacterized protein</fullName>
    </submittedName>
</protein>
<dbReference type="AlphaFoldDB" id="J5QIW0"/>
<reference evidence="2 3" key="1">
    <citation type="journal article" date="2012" name="Eukaryot. Cell">
        <title>Draft genome sequence of CBS 2479, the standard type strain of Trichosporon asahii.</title>
        <authorList>
            <person name="Yang R.Y."/>
            <person name="Li H.T."/>
            <person name="Zhu H."/>
            <person name="Zhou G.P."/>
            <person name="Wang M."/>
            <person name="Wang L."/>
        </authorList>
    </citation>
    <scope>NUCLEOTIDE SEQUENCE [LARGE SCALE GENOMIC DNA]</scope>
    <source>
        <strain evidence="3">ATCC 90039 / CBS 2479 / JCM 2466 / KCTC 7840 / NCYC 2677 / UAMH 7654</strain>
    </source>
</reference>
<evidence type="ECO:0000313" key="3">
    <source>
        <dbReference type="Proteomes" id="UP000002748"/>
    </source>
</evidence>
<proteinExistence type="predicted"/>
<feature type="compositionally biased region" description="Polar residues" evidence="1">
    <location>
        <begin position="313"/>
        <end position="326"/>
    </location>
</feature>
<dbReference type="EMBL" id="ALBS01000237">
    <property type="protein sequence ID" value="EJT47563.1"/>
    <property type="molecule type" value="Genomic_DNA"/>
</dbReference>
<feature type="region of interest" description="Disordered" evidence="1">
    <location>
        <begin position="29"/>
        <end position="291"/>
    </location>
</feature>
<organism evidence="2 3">
    <name type="scientific">Trichosporon asahii var. asahii (strain ATCC 90039 / CBS 2479 / JCM 2466 / KCTC 7840 / NBRC 103889/ NCYC 2677 / UAMH 7654)</name>
    <name type="common">Yeast</name>
    <dbReference type="NCBI Taxonomy" id="1186058"/>
    <lineage>
        <taxon>Eukaryota</taxon>
        <taxon>Fungi</taxon>
        <taxon>Dikarya</taxon>
        <taxon>Basidiomycota</taxon>
        <taxon>Agaricomycotina</taxon>
        <taxon>Tremellomycetes</taxon>
        <taxon>Trichosporonales</taxon>
        <taxon>Trichosporonaceae</taxon>
        <taxon>Trichosporon</taxon>
    </lineage>
</organism>
<comment type="caution">
    <text evidence="2">The sequence shown here is derived from an EMBL/GenBank/DDBJ whole genome shotgun (WGS) entry which is preliminary data.</text>
</comment>
<gene>
    <name evidence="2" type="ORF">A1Q1_03584</name>
</gene>
<dbReference type="GeneID" id="25987097"/>
<accession>J5QIW0</accession>
<feature type="compositionally biased region" description="Low complexity" evidence="1">
    <location>
        <begin position="136"/>
        <end position="165"/>
    </location>
</feature>